<feature type="transmembrane region" description="Helical" evidence="2">
    <location>
        <begin position="73"/>
        <end position="94"/>
    </location>
</feature>
<name>W7TLF3_9STRA</name>
<evidence type="ECO:0000256" key="2">
    <source>
        <dbReference type="SAM" id="Phobius"/>
    </source>
</evidence>
<feature type="transmembrane region" description="Helical" evidence="2">
    <location>
        <begin position="12"/>
        <end position="32"/>
    </location>
</feature>
<keyword evidence="2" id="KW-1133">Transmembrane helix</keyword>
<feature type="transmembrane region" description="Helical" evidence="2">
    <location>
        <begin position="219"/>
        <end position="243"/>
    </location>
</feature>
<feature type="transmembrane region" description="Helical" evidence="2">
    <location>
        <begin position="44"/>
        <end position="67"/>
    </location>
</feature>
<evidence type="ECO:0000313" key="3">
    <source>
        <dbReference type="EMBL" id="EWM26882.1"/>
    </source>
</evidence>
<feature type="transmembrane region" description="Helical" evidence="2">
    <location>
        <begin position="114"/>
        <end position="135"/>
    </location>
</feature>
<keyword evidence="4" id="KW-1185">Reference proteome</keyword>
<feature type="compositionally biased region" description="Polar residues" evidence="1">
    <location>
        <begin position="330"/>
        <end position="340"/>
    </location>
</feature>
<organism evidence="3 4">
    <name type="scientific">Nannochloropsis gaditana</name>
    <dbReference type="NCBI Taxonomy" id="72520"/>
    <lineage>
        <taxon>Eukaryota</taxon>
        <taxon>Sar</taxon>
        <taxon>Stramenopiles</taxon>
        <taxon>Ochrophyta</taxon>
        <taxon>Eustigmatophyceae</taxon>
        <taxon>Eustigmatales</taxon>
        <taxon>Monodopsidaceae</taxon>
        <taxon>Nannochloropsis</taxon>
    </lineage>
</organism>
<dbReference type="OrthoDB" id="10338511at2759"/>
<evidence type="ECO:0000313" key="4">
    <source>
        <dbReference type="Proteomes" id="UP000019335"/>
    </source>
</evidence>
<accession>W7TLF3</accession>
<dbReference type="AlphaFoldDB" id="W7TLF3"/>
<feature type="region of interest" description="Disordered" evidence="1">
    <location>
        <begin position="298"/>
        <end position="367"/>
    </location>
</feature>
<dbReference type="EMBL" id="AZIL01000581">
    <property type="protein sequence ID" value="EWM26882.1"/>
    <property type="molecule type" value="Genomic_DNA"/>
</dbReference>
<protein>
    <recommendedName>
        <fullName evidence="5">Transmembrane protein</fullName>
    </recommendedName>
</protein>
<gene>
    <name evidence="3" type="ORF">Naga_100596g2</name>
</gene>
<feature type="transmembrane region" description="Helical" evidence="2">
    <location>
        <begin position="155"/>
        <end position="173"/>
    </location>
</feature>
<comment type="caution">
    <text evidence="3">The sequence shown here is derived from an EMBL/GenBank/DDBJ whole genome shotgun (WGS) entry which is preliminary data.</text>
</comment>
<proteinExistence type="predicted"/>
<evidence type="ECO:0000256" key="1">
    <source>
        <dbReference type="SAM" id="MobiDB-lite"/>
    </source>
</evidence>
<keyword evidence="2" id="KW-0472">Membrane</keyword>
<feature type="compositionally biased region" description="Low complexity" evidence="1">
    <location>
        <begin position="396"/>
        <end position="409"/>
    </location>
</feature>
<keyword evidence="2" id="KW-0812">Transmembrane</keyword>
<dbReference type="Proteomes" id="UP000019335">
    <property type="component" value="Chromosome 8"/>
</dbReference>
<evidence type="ECO:0008006" key="5">
    <source>
        <dbReference type="Google" id="ProtNLM"/>
    </source>
</evidence>
<feature type="region of interest" description="Disordered" evidence="1">
    <location>
        <begin position="385"/>
        <end position="418"/>
    </location>
</feature>
<sequence>MDGWVLRKDCLLTGVVSGIVFLLALFLLVVVVSTPTRAGNTSRLCSLLHCGLTLFSSSLGLVTAALNLVDANFVFACLATIIAVSQAVDGYQTWERYRIVYEHEGRRRPPRHTYMAYAYICVFFCLPFLITSVYWATQELGDGEAQPSSPSANPFAYILFFLYALSVPGRLWWDSSLGCAFINRIYELRVAILASRGSGEKALACQQDEVLVSLARRALVYLGISFTVNILIHIPLLALIPFVNVYTTVFNLCFALATHFCFNCRGPPIDVLGFPVRAVLILSRVVRDVWRQGKCWRPRGDRARPGQGEERAARRERRSRTEGQEAGREQVSQGGRSSDQAWEGMESEPFSSFTPASRVRERGTDAAHTRSMGLSLLSSGPSLLESSGGFAPFFQGRAGPGPSYSSGAGNRPQEGCGVEVLADNVEGEKPRAQVQQDGGV</sequence>
<reference evidence="3 4" key="1">
    <citation type="journal article" date="2014" name="Mol. Plant">
        <title>Chromosome Scale Genome Assembly and Transcriptome Profiling of Nannochloropsis gaditana in Nitrogen Depletion.</title>
        <authorList>
            <person name="Corteggiani Carpinelli E."/>
            <person name="Telatin A."/>
            <person name="Vitulo N."/>
            <person name="Forcato C."/>
            <person name="D'Angelo M."/>
            <person name="Schiavon R."/>
            <person name="Vezzi A."/>
            <person name="Giacometti G.M."/>
            <person name="Morosinotto T."/>
            <person name="Valle G."/>
        </authorList>
    </citation>
    <scope>NUCLEOTIDE SEQUENCE [LARGE SCALE GENOMIC DNA]</scope>
    <source>
        <strain evidence="3 4">B-31</strain>
    </source>
</reference>
<feature type="compositionally biased region" description="Basic and acidic residues" evidence="1">
    <location>
        <begin position="298"/>
        <end position="328"/>
    </location>
</feature>
<feature type="compositionally biased region" description="Basic and acidic residues" evidence="1">
    <location>
        <begin position="358"/>
        <end position="367"/>
    </location>
</feature>